<evidence type="ECO:0000259" key="10">
    <source>
        <dbReference type="Pfam" id="PF23878"/>
    </source>
</evidence>
<evidence type="ECO:0000256" key="1">
    <source>
        <dbReference type="ARBA" id="ARBA00005043"/>
    </source>
</evidence>
<feature type="domain" description="ELP1 alpha-solenoid" evidence="11">
    <location>
        <begin position="717"/>
        <end position="915"/>
    </location>
</feature>
<proteinExistence type="inferred from homology"/>
<dbReference type="Pfam" id="PF23878">
    <property type="entry name" value="TPR_ELP1"/>
    <property type="match status" value="1"/>
</dbReference>
<dbReference type="Pfam" id="PF23925">
    <property type="entry name" value="A-sol_ELP1"/>
    <property type="match status" value="1"/>
</dbReference>
<evidence type="ECO:0000259" key="8">
    <source>
        <dbReference type="Pfam" id="PF04762"/>
    </source>
</evidence>
<dbReference type="Proteomes" id="UP000009138">
    <property type="component" value="Unassembled WGS sequence"/>
</dbReference>
<feature type="domain" description="ELP1 N-terminal second beta-propeller" evidence="9">
    <location>
        <begin position="416"/>
        <end position="693"/>
    </location>
</feature>
<dbReference type="Gene3D" id="2.130.10.10">
    <property type="entry name" value="YVTN repeat-like/Quinoprotein amine dehydrogenase"/>
    <property type="match status" value="1"/>
</dbReference>
<dbReference type="Pfam" id="PF23936">
    <property type="entry name" value="HB_ELP1"/>
    <property type="match status" value="1"/>
</dbReference>
<evidence type="ECO:0000256" key="4">
    <source>
        <dbReference type="ARBA" id="ARBA00022694"/>
    </source>
</evidence>
<dbReference type="InterPro" id="IPR056169">
    <property type="entry name" value="HB_ELP1"/>
</dbReference>
<dbReference type="InterPro" id="IPR056166">
    <property type="entry name" value="TPR_ELP1"/>
</dbReference>
<comment type="similarity">
    <text evidence="2 6">Belongs to the ELP1/IKA1 family.</text>
</comment>
<feature type="domain" description="ELP1 three-helical bundle" evidence="12">
    <location>
        <begin position="1094"/>
        <end position="1271"/>
    </location>
</feature>
<feature type="domain" description="ELP1 first N-terminal beta-propeller" evidence="8">
    <location>
        <begin position="1"/>
        <end position="376"/>
    </location>
</feature>
<gene>
    <name evidence="13" type="ORF">RO3G_07353</name>
</gene>
<keyword evidence="14" id="KW-1185">Reference proteome</keyword>
<dbReference type="RefSeq" id="XP_067518044.1">
    <property type="nucleotide sequence ID" value="XM_067661943.1"/>
</dbReference>
<dbReference type="InterPro" id="IPR056164">
    <property type="entry name" value="Beta-prop_ELP1_1st"/>
</dbReference>
<dbReference type="InterPro" id="IPR056165">
    <property type="entry name" value="Beta-prop_ELP1_2nd"/>
</dbReference>
<feature type="region of interest" description="Disordered" evidence="7">
    <location>
        <begin position="1178"/>
        <end position="1205"/>
    </location>
</feature>
<evidence type="ECO:0000313" key="14">
    <source>
        <dbReference type="Proteomes" id="UP000009138"/>
    </source>
</evidence>
<dbReference type="Pfam" id="PF04762">
    <property type="entry name" value="Beta-prop_ELP1_1st"/>
    <property type="match status" value="1"/>
</dbReference>
<dbReference type="GO" id="GO:0005634">
    <property type="term" value="C:nucleus"/>
    <property type="evidence" value="ECO:0007669"/>
    <property type="project" value="UniProtKB-SubCell"/>
</dbReference>
<evidence type="ECO:0000256" key="5">
    <source>
        <dbReference type="ARBA" id="ARBA00029535"/>
    </source>
</evidence>
<evidence type="ECO:0000259" key="9">
    <source>
        <dbReference type="Pfam" id="PF23797"/>
    </source>
</evidence>
<dbReference type="PANTHER" id="PTHR12747">
    <property type="entry name" value="ELONGATOR COMPLEX PROTEIN 1"/>
    <property type="match status" value="1"/>
</dbReference>
<evidence type="ECO:0000256" key="2">
    <source>
        <dbReference type="ARBA" id="ARBA00006086"/>
    </source>
</evidence>
<dbReference type="GO" id="GO:0033588">
    <property type="term" value="C:elongator holoenzyme complex"/>
    <property type="evidence" value="ECO:0007669"/>
    <property type="project" value="InterPro"/>
</dbReference>
<evidence type="ECO:0000256" key="6">
    <source>
        <dbReference type="PIRNR" id="PIRNR017233"/>
    </source>
</evidence>
<dbReference type="PIRSF" id="PIRSF017233">
    <property type="entry name" value="IKAP"/>
    <property type="match status" value="1"/>
</dbReference>
<comment type="pathway">
    <text evidence="1">tRNA modification; 5-methoxycarbonylmethyl-2-thiouridine-tRNA biosynthesis.</text>
</comment>
<evidence type="ECO:0000259" key="11">
    <source>
        <dbReference type="Pfam" id="PF23925"/>
    </source>
</evidence>
<dbReference type="UniPathway" id="UPA00988"/>
<dbReference type="InterPro" id="IPR006849">
    <property type="entry name" value="Elp1"/>
</dbReference>
<dbReference type="GO" id="GO:0002926">
    <property type="term" value="P:tRNA wobble base 5-methoxycarbonylmethyl-2-thiouridinylation"/>
    <property type="evidence" value="ECO:0007669"/>
    <property type="project" value="TreeGrafter"/>
</dbReference>
<dbReference type="GO" id="GO:0005829">
    <property type="term" value="C:cytosol"/>
    <property type="evidence" value="ECO:0007669"/>
    <property type="project" value="TreeGrafter"/>
</dbReference>
<evidence type="ECO:0000313" key="13">
    <source>
        <dbReference type="EMBL" id="EIE82648.1"/>
    </source>
</evidence>
<dbReference type="FunCoup" id="I1C2G8">
    <property type="interactions" value="540"/>
</dbReference>
<protein>
    <recommendedName>
        <fullName evidence="5 6">Elongator complex protein 1</fullName>
    </recommendedName>
</protein>
<sequence length="1314" mass="149211">MRSLELLGHKSFEVTDKEINGRSFIATDPESNTVYIAFKDQDSQIIVSANNSVPGDPNAFVQIGKCSAEGIANFTYLTDLQAACLATYNGDIMLFNKERFENGDEAMEVVGSVDSGIHALCWSPDQDLVVLVTGKQKRSGYTVILIDFNVFFAGEKRVLEMTQDFDAITEFELHVEDQGEGVHHSVGWGKKETQFHGSAGKAAAQQKVDASKFTVSEDDDMKPRVAWRGDGSFFTVSDIDPTKNARVIRVYNREGILQNTSEPVDKLEQALDWRPSGNLIVSTQQLPHRHDVVFFERNGLRHGEFTLRETEDKKQKVLEVLWNADSTILAIWIESEIDGKFQKSVQLWTTKNYHWYMKQHIVLSEGRDVTGFAWDVENAMIGHLFSSTGEYHCLNYTLEVFTSTSINHSNSGYTAVTDGATLLLTPFVYQNVPPPMSSLTFTAKGDIQHVTFGYDDEGLKVAVITNSKIQLIELPAKGHGEISVLGEFNLPAVSNSNRSFALNLIRQLRWIDENKLVYCQYDNDLNSDMLCVVNFAIGEESNLSVTAIPVSLPIGRIYFNATYKDLFFEDIEGSVHEISGLDEEKPTTLKVQGFPDFCPWIASGRIGLAEGETERVIIGLTERSKLYAGNNLISSEATSFFVRGIWLVFSTTSNTARFLSFENAALEDLKLSDSSADAYDETSRRLERGSKIVIATQQKPSLILQMPRGNLETISPRAFVLATIREDLKALNYRSAFIACRKNRIDLNILYDDGPERFMENIDKFVKQVADVDYLNLFLSNLRNEDTLVTMYRRGGQTADEVTAAKGVENKVNTICEAIRNILIGLGREQYMQSIISTYVRSSPPDIESALVLLSEIRERDLPAAEEALKYTIFLCKADLLYKVALGMYNFPLVLMVAQQAQMDPKEYLPFLQELKNFEKYYQRYKIDDHLKRYEKALRNLSQAGDEHFEELLQYMKTHDLYLTAIEEYANRPNQKIEILNAYGAHLVFRNSFEDAGIVYTMAGNHVQAIESYRMAGCWRETFSIAKQLKYTNEEIHALAYDMIEYLKEKRRYQEAASVAKDYAMDIEETVDCLLKGSFWKEAERVSYAFDRQDLVETHVKSGLVEGLTQTDEDIDEMATQFHKQTARLNELRTKKAEQKIENPMANDESLDNIDMFSDTTSMYSQFTRYTNASSRVSSVTSQGSARSRKTSKLRRKEERKRARGKKGTVFEEEYLIGSLKKLYEKASTMQTDIGNLIRALVPFGYVEEARSIQEKFEKFLNELKTSVDSIFIPLQLAISLYASPEEYEESKKEPLKPVEKPVMAKIDWKLQIL</sequence>
<dbReference type="GO" id="GO:0000049">
    <property type="term" value="F:tRNA binding"/>
    <property type="evidence" value="ECO:0007669"/>
    <property type="project" value="TreeGrafter"/>
</dbReference>
<dbReference type="VEuPathDB" id="FungiDB:RO3G_07353"/>
<dbReference type="EMBL" id="CH476736">
    <property type="protein sequence ID" value="EIE82648.1"/>
    <property type="molecule type" value="Genomic_DNA"/>
</dbReference>
<dbReference type="OMA" id="WRESLYC"/>
<dbReference type="SUPFAM" id="SSF69322">
    <property type="entry name" value="Tricorn protease domain 2"/>
    <property type="match status" value="1"/>
</dbReference>
<dbReference type="eggNOG" id="KOG1920">
    <property type="taxonomic scope" value="Eukaryota"/>
</dbReference>
<dbReference type="OrthoDB" id="40048at2759"/>
<name>I1C2G8_RHIO9</name>
<dbReference type="PANTHER" id="PTHR12747:SF0">
    <property type="entry name" value="ELONGATOR COMPLEX PROTEIN 1"/>
    <property type="match status" value="1"/>
</dbReference>
<evidence type="ECO:0000256" key="7">
    <source>
        <dbReference type="SAM" id="MobiDB-lite"/>
    </source>
</evidence>
<keyword evidence="4" id="KW-0819">tRNA processing</keyword>
<organism evidence="13 14">
    <name type="scientific">Rhizopus delemar (strain RA 99-880 / ATCC MYA-4621 / FGSC 9543 / NRRL 43880)</name>
    <name type="common">Mucormycosis agent</name>
    <name type="synonym">Rhizopus arrhizus var. delemar</name>
    <dbReference type="NCBI Taxonomy" id="246409"/>
    <lineage>
        <taxon>Eukaryota</taxon>
        <taxon>Fungi</taxon>
        <taxon>Fungi incertae sedis</taxon>
        <taxon>Mucoromycota</taxon>
        <taxon>Mucoromycotina</taxon>
        <taxon>Mucoromycetes</taxon>
        <taxon>Mucorales</taxon>
        <taxon>Mucorineae</taxon>
        <taxon>Rhizopodaceae</taxon>
        <taxon>Rhizopus</taxon>
    </lineage>
</organism>
<dbReference type="STRING" id="246409.I1C2G8"/>
<dbReference type="Pfam" id="PF23797">
    <property type="entry name" value="Beta-prop_ELP1_2nd"/>
    <property type="match status" value="1"/>
</dbReference>
<reference evidence="13 14" key="1">
    <citation type="journal article" date="2009" name="PLoS Genet.">
        <title>Genomic analysis of the basal lineage fungus Rhizopus oryzae reveals a whole-genome duplication.</title>
        <authorList>
            <person name="Ma L.-J."/>
            <person name="Ibrahim A.S."/>
            <person name="Skory C."/>
            <person name="Grabherr M.G."/>
            <person name="Burger G."/>
            <person name="Butler M."/>
            <person name="Elias M."/>
            <person name="Idnurm A."/>
            <person name="Lang B.F."/>
            <person name="Sone T."/>
            <person name="Abe A."/>
            <person name="Calvo S.E."/>
            <person name="Corrochano L.M."/>
            <person name="Engels R."/>
            <person name="Fu J."/>
            <person name="Hansberg W."/>
            <person name="Kim J.-M."/>
            <person name="Kodira C.D."/>
            <person name="Koehrsen M.J."/>
            <person name="Liu B."/>
            <person name="Miranda-Saavedra D."/>
            <person name="O'Leary S."/>
            <person name="Ortiz-Castellanos L."/>
            <person name="Poulter R."/>
            <person name="Rodriguez-Romero J."/>
            <person name="Ruiz-Herrera J."/>
            <person name="Shen Y.-Q."/>
            <person name="Zeng Q."/>
            <person name="Galagan J."/>
            <person name="Birren B.W."/>
            <person name="Cuomo C.A."/>
            <person name="Wickes B.L."/>
        </authorList>
    </citation>
    <scope>NUCLEOTIDE SEQUENCE [LARGE SCALE GENOMIC DNA]</scope>
    <source>
        <strain evidence="14">RA 99-880 / ATCC MYA-4621 / FGSC 9543 / NRRL 43880</strain>
    </source>
</reference>
<keyword evidence="6" id="KW-0539">Nucleus</keyword>
<dbReference type="InterPro" id="IPR015943">
    <property type="entry name" value="WD40/YVTN_repeat-like_dom_sf"/>
</dbReference>
<dbReference type="InParanoid" id="I1C2G8"/>
<accession>I1C2G8</accession>
<comment type="function">
    <text evidence="6">Component of the elongator complex which is required for multiple tRNA modifications, including mcm5U (5-methoxycarbonylmethyl uridine), mcm5s2U (5-methoxycarbonylmethyl-2-thiouridine), and ncm5U (5-carbamoylmethyl uridine). The elongator complex catalyzes formation of carboxymethyluridine in the wobble base at position 34 in tRNAs.</text>
</comment>
<feature type="domain" description="ELP1 TPR" evidence="10">
    <location>
        <begin position="922"/>
        <end position="1085"/>
    </location>
</feature>
<evidence type="ECO:0000256" key="3">
    <source>
        <dbReference type="ARBA" id="ARBA00022490"/>
    </source>
</evidence>
<comment type="subcellular location">
    <subcellularLocation>
        <location evidence="6">Cytoplasm</location>
    </subcellularLocation>
    <subcellularLocation>
        <location evidence="6">Nucleus</location>
    </subcellularLocation>
</comment>
<keyword evidence="3 6" id="KW-0963">Cytoplasm</keyword>
<dbReference type="GeneID" id="93614324"/>
<dbReference type="InterPro" id="IPR056167">
    <property type="entry name" value="A-sol_ELP1"/>
</dbReference>
<evidence type="ECO:0000259" key="12">
    <source>
        <dbReference type="Pfam" id="PF23936"/>
    </source>
</evidence>